<dbReference type="GO" id="GO:0032993">
    <property type="term" value="C:protein-DNA complex"/>
    <property type="evidence" value="ECO:0007669"/>
    <property type="project" value="TreeGrafter"/>
</dbReference>
<evidence type="ECO:0000256" key="1">
    <source>
        <dbReference type="ARBA" id="ARBA00018672"/>
    </source>
</evidence>
<dbReference type="SMART" id="SM00862">
    <property type="entry name" value="Trans_reg_C"/>
    <property type="match status" value="1"/>
</dbReference>
<dbReference type="PANTHER" id="PTHR48111:SF26">
    <property type="entry name" value="STAGE 0 SPORULATION PROTEIN A HOMOLOG"/>
    <property type="match status" value="1"/>
</dbReference>
<keyword evidence="3 7" id="KW-0238">DNA-binding</keyword>
<evidence type="ECO:0000259" key="9">
    <source>
        <dbReference type="PROSITE" id="PS51755"/>
    </source>
</evidence>
<dbReference type="InterPro" id="IPR011006">
    <property type="entry name" value="CheY-like_superfamily"/>
</dbReference>
<evidence type="ECO:0000313" key="11">
    <source>
        <dbReference type="Proteomes" id="UP000199659"/>
    </source>
</evidence>
<dbReference type="EMBL" id="FOYZ01000001">
    <property type="protein sequence ID" value="SFR56073.1"/>
    <property type="molecule type" value="Genomic_DNA"/>
</dbReference>
<comment type="function">
    <text evidence="5">May play the central regulatory role in sporulation. It may be an element of the effector pathway responsible for the activation of sporulation genes in response to nutritional stress. Spo0A may act in concert with spo0H (a sigma factor) to control the expression of some genes that are critical to the sporulation process.</text>
</comment>
<evidence type="ECO:0000256" key="4">
    <source>
        <dbReference type="ARBA" id="ARBA00023163"/>
    </source>
</evidence>
<organism evidence="10 11">
    <name type="scientific">Anaeromicropila populeti</name>
    <dbReference type="NCBI Taxonomy" id="37658"/>
    <lineage>
        <taxon>Bacteria</taxon>
        <taxon>Bacillati</taxon>
        <taxon>Bacillota</taxon>
        <taxon>Clostridia</taxon>
        <taxon>Lachnospirales</taxon>
        <taxon>Lachnospiraceae</taxon>
        <taxon>Anaeromicropila</taxon>
    </lineage>
</organism>
<dbReference type="InterPro" id="IPR001789">
    <property type="entry name" value="Sig_transdc_resp-reg_receiver"/>
</dbReference>
<feature type="domain" description="OmpR/PhoB-type" evidence="9">
    <location>
        <begin position="129"/>
        <end position="228"/>
    </location>
</feature>
<dbReference type="OrthoDB" id="9790442at2"/>
<protein>
    <recommendedName>
        <fullName evidence="1">Stage 0 sporulation protein A homolog</fullName>
    </recommendedName>
</protein>
<dbReference type="Pfam" id="PF00072">
    <property type="entry name" value="Response_reg"/>
    <property type="match status" value="1"/>
</dbReference>
<dbReference type="Proteomes" id="UP000199659">
    <property type="component" value="Unassembled WGS sequence"/>
</dbReference>
<dbReference type="GO" id="GO:0000156">
    <property type="term" value="F:phosphorelay response regulator activity"/>
    <property type="evidence" value="ECO:0007669"/>
    <property type="project" value="TreeGrafter"/>
</dbReference>
<evidence type="ECO:0000313" key="10">
    <source>
        <dbReference type="EMBL" id="SFR56073.1"/>
    </source>
</evidence>
<dbReference type="SUPFAM" id="SSF52172">
    <property type="entry name" value="CheY-like"/>
    <property type="match status" value="1"/>
</dbReference>
<dbReference type="InterPro" id="IPR001867">
    <property type="entry name" value="OmpR/PhoB-type_DNA-bd"/>
</dbReference>
<dbReference type="Pfam" id="PF00486">
    <property type="entry name" value="Trans_reg_C"/>
    <property type="match status" value="1"/>
</dbReference>
<evidence type="ECO:0000259" key="8">
    <source>
        <dbReference type="PROSITE" id="PS50110"/>
    </source>
</evidence>
<evidence type="ECO:0000256" key="7">
    <source>
        <dbReference type="PROSITE-ProRule" id="PRU01091"/>
    </source>
</evidence>
<dbReference type="GO" id="GO:0006355">
    <property type="term" value="P:regulation of DNA-templated transcription"/>
    <property type="evidence" value="ECO:0007669"/>
    <property type="project" value="InterPro"/>
</dbReference>
<dbReference type="AlphaFoldDB" id="A0A1I6HNN4"/>
<feature type="modified residue" description="4-aspartylphosphate" evidence="6">
    <location>
        <position position="52"/>
    </location>
</feature>
<sequence>MEHILIIEDDNHIAELEKDYLELGGFQVTIENDGTKGVHTALEGRFDVMVLDLMLPEIDGYEILQIIRNKFEIPIIIVSAKGEELDKIRGLGLGADDYIQKPFSPAELTARIKSHLNRYKRLKGKAVCENVLVVKGLEVELTSGKVYVNTKEVPFTKREYEILVFFMSHPNLLISKEELYHAIWKGDIASEYTSLAVYIQKIRKKIEKSPDNPIYIETIWGKGYRFNGC</sequence>
<evidence type="ECO:0000256" key="2">
    <source>
        <dbReference type="ARBA" id="ARBA00023015"/>
    </source>
</evidence>
<feature type="DNA-binding region" description="OmpR/PhoB-type" evidence="7">
    <location>
        <begin position="129"/>
        <end position="228"/>
    </location>
</feature>
<dbReference type="PANTHER" id="PTHR48111">
    <property type="entry name" value="REGULATOR OF RPOS"/>
    <property type="match status" value="1"/>
</dbReference>
<evidence type="ECO:0000256" key="6">
    <source>
        <dbReference type="PROSITE-ProRule" id="PRU00169"/>
    </source>
</evidence>
<dbReference type="GO" id="GO:0000976">
    <property type="term" value="F:transcription cis-regulatory region binding"/>
    <property type="evidence" value="ECO:0007669"/>
    <property type="project" value="TreeGrafter"/>
</dbReference>
<dbReference type="PROSITE" id="PS51755">
    <property type="entry name" value="OMPR_PHOB"/>
    <property type="match status" value="1"/>
</dbReference>
<name>A0A1I6HNN4_9FIRM</name>
<reference evidence="10 11" key="1">
    <citation type="submission" date="2016-10" db="EMBL/GenBank/DDBJ databases">
        <authorList>
            <person name="de Groot N.N."/>
        </authorList>
    </citation>
    <scope>NUCLEOTIDE SEQUENCE [LARGE SCALE GENOMIC DNA]</scope>
    <source>
        <strain evidence="10 11">743A</strain>
    </source>
</reference>
<keyword evidence="6" id="KW-0597">Phosphoprotein</keyword>
<dbReference type="RefSeq" id="WP_092558761.1">
    <property type="nucleotide sequence ID" value="NZ_FOYZ01000001.1"/>
</dbReference>
<proteinExistence type="predicted"/>
<evidence type="ECO:0000256" key="5">
    <source>
        <dbReference type="ARBA" id="ARBA00024867"/>
    </source>
</evidence>
<dbReference type="PROSITE" id="PS50110">
    <property type="entry name" value="RESPONSE_REGULATORY"/>
    <property type="match status" value="1"/>
</dbReference>
<keyword evidence="11" id="KW-1185">Reference proteome</keyword>
<dbReference type="Gene3D" id="1.10.10.10">
    <property type="entry name" value="Winged helix-like DNA-binding domain superfamily/Winged helix DNA-binding domain"/>
    <property type="match status" value="1"/>
</dbReference>
<accession>A0A1I6HNN4</accession>
<dbReference type="InterPro" id="IPR036388">
    <property type="entry name" value="WH-like_DNA-bd_sf"/>
</dbReference>
<evidence type="ECO:0000256" key="3">
    <source>
        <dbReference type="ARBA" id="ARBA00023125"/>
    </source>
</evidence>
<dbReference type="Gene3D" id="3.40.50.2300">
    <property type="match status" value="1"/>
</dbReference>
<dbReference type="GO" id="GO:0005829">
    <property type="term" value="C:cytosol"/>
    <property type="evidence" value="ECO:0007669"/>
    <property type="project" value="TreeGrafter"/>
</dbReference>
<gene>
    <name evidence="10" type="ORF">SAMN05661086_00129</name>
</gene>
<dbReference type="SMART" id="SM00448">
    <property type="entry name" value="REC"/>
    <property type="match status" value="1"/>
</dbReference>
<dbReference type="STRING" id="37658.SAMN05661086_00129"/>
<dbReference type="Gene3D" id="6.10.250.690">
    <property type="match status" value="1"/>
</dbReference>
<keyword evidence="4" id="KW-0804">Transcription</keyword>
<dbReference type="InterPro" id="IPR039420">
    <property type="entry name" value="WalR-like"/>
</dbReference>
<dbReference type="CDD" id="cd00383">
    <property type="entry name" value="trans_reg_C"/>
    <property type="match status" value="1"/>
</dbReference>
<feature type="domain" description="Response regulatory" evidence="8">
    <location>
        <begin position="3"/>
        <end position="116"/>
    </location>
</feature>
<keyword evidence="2" id="KW-0805">Transcription regulation</keyword>